<gene>
    <name evidence="1" type="ORF">CBR_g8898</name>
</gene>
<dbReference type="Gene3D" id="1.10.510.10">
    <property type="entry name" value="Transferase(Phosphotransferase) domain 1"/>
    <property type="match status" value="1"/>
</dbReference>
<dbReference type="PANTHER" id="PTHR36796">
    <property type="entry name" value="PROTEIN KINASE SUPERFAMILY PROTEIN"/>
    <property type="match status" value="1"/>
</dbReference>
<dbReference type="GO" id="GO:0009507">
    <property type="term" value="C:chloroplast"/>
    <property type="evidence" value="ECO:0007669"/>
    <property type="project" value="TreeGrafter"/>
</dbReference>
<comment type="caution">
    <text evidence="1">The sequence shown here is derived from an EMBL/GenBank/DDBJ whole genome shotgun (WGS) entry which is preliminary data.</text>
</comment>
<keyword evidence="2" id="KW-1185">Reference proteome</keyword>
<sequence length="228" mass="25067">MVLTANEASGFRDYGGLSRTAGGMDFFADWDLEEEQQEVEEVVTFLANGTLPALLSYPSTSAVRSRADQAIFRGDVPLDMIWDGQGLSKYRDKESANPLADVTESLWRRASSAGAKMALQRKAFGIADDIYAAGLLVAYLAFIPFCEVGSIDGPALQKLLERTFRLDIAAARDYCAADDRWKDAVEFLDLGQGAGWNLLQAMLNPDYRQRPTAEAVMKHPFLTGEVLV</sequence>
<evidence type="ECO:0000313" key="2">
    <source>
        <dbReference type="Proteomes" id="UP000265515"/>
    </source>
</evidence>
<dbReference type="EMBL" id="BFEA01000147">
    <property type="protein sequence ID" value="GBG71482.1"/>
    <property type="molecule type" value="Genomic_DNA"/>
</dbReference>
<dbReference type="OrthoDB" id="1076at2759"/>
<dbReference type="InterPro" id="IPR011009">
    <property type="entry name" value="Kinase-like_dom_sf"/>
</dbReference>
<dbReference type="Gramene" id="GBG71482">
    <property type="protein sequence ID" value="GBG71482"/>
    <property type="gene ID" value="CBR_g8898"/>
</dbReference>
<organism evidence="1 2">
    <name type="scientific">Chara braunii</name>
    <name type="common">Braun's stonewort</name>
    <dbReference type="NCBI Taxonomy" id="69332"/>
    <lineage>
        <taxon>Eukaryota</taxon>
        <taxon>Viridiplantae</taxon>
        <taxon>Streptophyta</taxon>
        <taxon>Charophyceae</taxon>
        <taxon>Charales</taxon>
        <taxon>Characeae</taxon>
        <taxon>Chara</taxon>
    </lineage>
</organism>
<proteinExistence type="predicted"/>
<reference evidence="1 2" key="1">
    <citation type="journal article" date="2018" name="Cell">
        <title>The Chara Genome: Secondary Complexity and Implications for Plant Terrestrialization.</title>
        <authorList>
            <person name="Nishiyama T."/>
            <person name="Sakayama H."/>
            <person name="Vries J.D."/>
            <person name="Buschmann H."/>
            <person name="Saint-Marcoux D."/>
            <person name="Ullrich K.K."/>
            <person name="Haas F.B."/>
            <person name="Vanderstraeten L."/>
            <person name="Becker D."/>
            <person name="Lang D."/>
            <person name="Vosolsobe S."/>
            <person name="Rombauts S."/>
            <person name="Wilhelmsson P.K.I."/>
            <person name="Janitza P."/>
            <person name="Kern R."/>
            <person name="Heyl A."/>
            <person name="Rumpler F."/>
            <person name="Villalobos L.I.A.C."/>
            <person name="Clay J.M."/>
            <person name="Skokan R."/>
            <person name="Toyoda A."/>
            <person name="Suzuki Y."/>
            <person name="Kagoshima H."/>
            <person name="Schijlen E."/>
            <person name="Tajeshwar N."/>
            <person name="Catarino B."/>
            <person name="Hetherington A.J."/>
            <person name="Saltykova A."/>
            <person name="Bonnot C."/>
            <person name="Breuninger H."/>
            <person name="Symeonidi A."/>
            <person name="Radhakrishnan G.V."/>
            <person name="Van Nieuwerburgh F."/>
            <person name="Deforce D."/>
            <person name="Chang C."/>
            <person name="Karol K.G."/>
            <person name="Hedrich R."/>
            <person name="Ulvskov P."/>
            <person name="Glockner G."/>
            <person name="Delwiche C.F."/>
            <person name="Petrasek J."/>
            <person name="Van de Peer Y."/>
            <person name="Friml J."/>
            <person name="Beilby M."/>
            <person name="Dolan L."/>
            <person name="Kohara Y."/>
            <person name="Sugano S."/>
            <person name="Fujiyama A."/>
            <person name="Delaux P.-M."/>
            <person name="Quint M."/>
            <person name="TheiBen G."/>
            <person name="Hagemann M."/>
            <person name="Harholt J."/>
            <person name="Dunand C."/>
            <person name="Zachgo S."/>
            <person name="Langdale J."/>
            <person name="Maumus F."/>
            <person name="Straeten D.V.D."/>
            <person name="Gould S.B."/>
            <person name="Rensing S.A."/>
        </authorList>
    </citation>
    <scope>NUCLEOTIDE SEQUENCE [LARGE SCALE GENOMIC DNA]</scope>
    <source>
        <strain evidence="1 2">S276</strain>
    </source>
</reference>
<protein>
    <recommendedName>
        <fullName evidence="3">Protein kinase domain-containing protein</fullName>
    </recommendedName>
</protein>
<dbReference type="PANTHER" id="PTHR36796:SF1">
    <property type="entry name" value="PROTEIN KINASE SUPERFAMILY PROTEIN"/>
    <property type="match status" value="1"/>
</dbReference>
<name>A0A388KN46_CHABU</name>
<dbReference type="SUPFAM" id="SSF56112">
    <property type="entry name" value="Protein kinase-like (PK-like)"/>
    <property type="match status" value="1"/>
</dbReference>
<accession>A0A388KN46</accession>
<dbReference type="Proteomes" id="UP000265515">
    <property type="component" value="Unassembled WGS sequence"/>
</dbReference>
<dbReference type="AlphaFoldDB" id="A0A388KN46"/>
<evidence type="ECO:0000313" key="1">
    <source>
        <dbReference type="EMBL" id="GBG71482.1"/>
    </source>
</evidence>
<evidence type="ECO:0008006" key="3">
    <source>
        <dbReference type="Google" id="ProtNLM"/>
    </source>
</evidence>